<gene>
    <name evidence="1" type="ORF">G3I71_32715</name>
</gene>
<accession>A0A6B3C2C6</accession>
<dbReference type="AlphaFoldDB" id="A0A6B3C2C6"/>
<reference evidence="1" key="1">
    <citation type="submission" date="2020-01" db="EMBL/GenBank/DDBJ databases">
        <title>Insect and environment-associated Actinomycetes.</title>
        <authorList>
            <person name="Currrie C."/>
            <person name="Chevrette M."/>
            <person name="Carlson C."/>
            <person name="Stubbendieck R."/>
            <person name="Wendt-Pienkowski E."/>
        </authorList>
    </citation>
    <scope>NUCLEOTIDE SEQUENCE</scope>
    <source>
        <strain evidence="1">SID12501</strain>
    </source>
</reference>
<dbReference type="InterPro" id="IPR046224">
    <property type="entry name" value="DUF6257"/>
</dbReference>
<organism evidence="1">
    <name type="scientific">Streptomyces sp. SID12501</name>
    <dbReference type="NCBI Taxonomy" id="2706042"/>
    <lineage>
        <taxon>Bacteria</taxon>
        <taxon>Bacillati</taxon>
        <taxon>Actinomycetota</taxon>
        <taxon>Actinomycetes</taxon>
        <taxon>Kitasatosporales</taxon>
        <taxon>Streptomycetaceae</taxon>
        <taxon>Streptomyces</taxon>
    </lineage>
</organism>
<dbReference type="EMBL" id="JAAGLU010000032">
    <property type="protein sequence ID" value="NEC90460.1"/>
    <property type="molecule type" value="Genomic_DNA"/>
</dbReference>
<proteinExistence type="predicted"/>
<dbReference type="Pfam" id="PF19771">
    <property type="entry name" value="DUF6257"/>
    <property type="match status" value="1"/>
</dbReference>
<evidence type="ECO:0000313" key="1">
    <source>
        <dbReference type="EMBL" id="NEC90460.1"/>
    </source>
</evidence>
<dbReference type="RefSeq" id="WP_164320323.1">
    <property type="nucleotide sequence ID" value="NZ_JAAGLU010000032.1"/>
</dbReference>
<protein>
    <submittedName>
        <fullName evidence="1">Uncharacterized protein</fullName>
    </submittedName>
</protein>
<comment type="caution">
    <text evidence="1">The sequence shown here is derived from an EMBL/GenBank/DDBJ whole genome shotgun (WGS) entry which is preliminary data.</text>
</comment>
<sequence>MPEPKLTFWEKAAIVRLEVRGARRAIANIQDQPDIDKGIQRIKDRARKREANGK</sequence>
<name>A0A6B3C2C6_9ACTN</name>